<name>A0A9N9GU47_9GLOM</name>
<dbReference type="GO" id="GO:0006897">
    <property type="term" value="P:endocytosis"/>
    <property type="evidence" value="ECO:0007669"/>
    <property type="project" value="TreeGrafter"/>
</dbReference>
<dbReference type="Pfam" id="PF09431">
    <property type="entry name" value="SPIN90_LRD"/>
    <property type="match status" value="1"/>
</dbReference>
<dbReference type="Proteomes" id="UP000789572">
    <property type="component" value="Unassembled WGS sequence"/>
</dbReference>
<organism evidence="3 4">
    <name type="scientific">Paraglomus occultum</name>
    <dbReference type="NCBI Taxonomy" id="144539"/>
    <lineage>
        <taxon>Eukaryota</taxon>
        <taxon>Fungi</taxon>
        <taxon>Fungi incertae sedis</taxon>
        <taxon>Mucoromycota</taxon>
        <taxon>Glomeromycotina</taxon>
        <taxon>Glomeromycetes</taxon>
        <taxon>Paraglomerales</taxon>
        <taxon>Paraglomeraceae</taxon>
        <taxon>Paraglomus</taxon>
    </lineage>
</organism>
<keyword evidence="4" id="KW-1185">Reference proteome</keyword>
<evidence type="ECO:0000313" key="4">
    <source>
        <dbReference type="Proteomes" id="UP000789572"/>
    </source>
</evidence>
<feature type="compositionally biased region" description="Low complexity" evidence="1">
    <location>
        <begin position="463"/>
        <end position="491"/>
    </location>
</feature>
<dbReference type="PANTHER" id="PTHR13357">
    <property type="entry name" value="SH3 ADAPTER PROTEIN SPIN90 NCK INTERACTING PROTEIN WITH SH3 DOMAIN"/>
    <property type="match status" value="1"/>
</dbReference>
<feature type="compositionally biased region" description="Polar residues" evidence="1">
    <location>
        <begin position="439"/>
        <end position="462"/>
    </location>
</feature>
<proteinExistence type="predicted"/>
<gene>
    <name evidence="3" type="ORF">POCULU_LOCUS9067</name>
</gene>
<dbReference type="GO" id="GO:0071933">
    <property type="term" value="F:Arp2/3 complex binding"/>
    <property type="evidence" value="ECO:0007669"/>
    <property type="project" value="TreeGrafter"/>
</dbReference>
<sequence>FPWLQSFCLLYRRNRSLPTNTFPFSGAPPTTHNSMDDGIIYQLEDAQQFWAELDDILTRGDRSAEVARGCVDLYIGLVASHQDDFLDTTTSADLASCCYKLLDSSLFSKYKSKITEGIIDRAARHGDLNDLYVTYHILLLGGKENPEIFKMVLARRKREIFAKLKKQICELEGHRIQQIAIELMFEICHFQRLPEDDLSMVDTPFINYLLDLVEKTRDDADETFNYSIIKLIVSYATHLSAFNEQFLRSPSSNSVNSSSPATPDNVVLQVLGTRIGTSKTFGENVIFMLNRCVEPNIQMIILKLLYGLFNTPQTYEFFYTNDLRVLLDVFIRELYNLPDERHYVSIEKVKSNTEDGVREYIKLLPPIRLASFILYQLRYKQDQIYSLLMDLIGANAQNFKPVDNGTEELVRDCLLVGYLDGVIQNGNVGGENVNGCANETNSHTGSISEAHSSSHGNDGTNSANNDGIGNNATDGANNAGSNAEGAVVAGA</sequence>
<comment type="caution">
    <text evidence="3">The sequence shown here is derived from an EMBL/GenBank/DDBJ whole genome shotgun (WGS) entry which is preliminary data.</text>
</comment>
<evidence type="ECO:0000313" key="3">
    <source>
        <dbReference type="EMBL" id="CAG8634297.1"/>
    </source>
</evidence>
<dbReference type="GO" id="GO:0000147">
    <property type="term" value="P:actin cortical patch assembly"/>
    <property type="evidence" value="ECO:0007669"/>
    <property type="project" value="TreeGrafter"/>
</dbReference>
<feature type="region of interest" description="Disordered" evidence="1">
    <location>
        <begin position="439"/>
        <end position="491"/>
    </location>
</feature>
<dbReference type="GO" id="GO:0030479">
    <property type="term" value="C:actin cortical patch"/>
    <property type="evidence" value="ECO:0007669"/>
    <property type="project" value="TreeGrafter"/>
</dbReference>
<feature type="domain" description="SPIN90/Ldb17 leucine-rich" evidence="2">
    <location>
        <begin position="221"/>
        <end position="383"/>
    </location>
</feature>
<dbReference type="EMBL" id="CAJVPJ010003072">
    <property type="protein sequence ID" value="CAG8634297.1"/>
    <property type="molecule type" value="Genomic_DNA"/>
</dbReference>
<accession>A0A9N9GU47</accession>
<evidence type="ECO:0000256" key="1">
    <source>
        <dbReference type="SAM" id="MobiDB-lite"/>
    </source>
</evidence>
<dbReference type="GO" id="GO:0051666">
    <property type="term" value="P:actin cortical patch localization"/>
    <property type="evidence" value="ECO:0007669"/>
    <property type="project" value="TreeGrafter"/>
</dbReference>
<dbReference type="PANTHER" id="PTHR13357:SF1">
    <property type="entry name" value="NCK-INTERACTING PROTEIN WITH SH3 DOMAIN"/>
    <property type="match status" value="1"/>
</dbReference>
<evidence type="ECO:0000259" key="2">
    <source>
        <dbReference type="Pfam" id="PF09431"/>
    </source>
</evidence>
<reference evidence="3" key="1">
    <citation type="submission" date="2021-06" db="EMBL/GenBank/DDBJ databases">
        <authorList>
            <person name="Kallberg Y."/>
            <person name="Tangrot J."/>
            <person name="Rosling A."/>
        </authorList>
    </citation>
    <scope>NUCLEOTIDE SEQUENCE</scope>
    <source>
        <strain evidence="3">IA702</strain>
    </source>
</reference>
<dbReference type="InterPro" id="IPR018556">
    <property type="entry name" value="SPIN90/Ldb17_LRD"/>
</dbReference>
<dbReference type="AlphaFoldDB" id="A0A9N9GU47"/>
<protein>
    <submittedName>
        <fullName evidence="3">1983_t:CDS:1</fullName>
    </submittedName>
</protein>
<dbReference type="InterPro" id="IPR030125">
    <property type="entry name" value="SPIN90/Ldb17"/>
</dbReference>
<dbReference type="OrthoDB" id="445362at2759"/>
<feature type="non-terminal residue" evidence="3">
    <location>
        <position position="491"/>
    </location>
</feature>